<sequence length="661" mass="76748">MSFAPNGFLVHEGNLIKLVNGTKSTKQRHYVLQKEYLLNYSSKKDSIQKKDPIETIRLKGYSCSLHELAQKKKKFSFKLTSPILTNETLYFMTKNNENGNAWFNKLKQVLALQVNLLQRSDVPNSNSGVLKKHLDDQKESASLPTKVDQNKVYYLGDVQFLDEKSFLLQRYSCCFTSNSMQLRLVSDQSTLKTIEYSNLNSIKVIKGKENEYKLMFKQQTQQEQEQGQIGSKQSFLLVNDFYQMLQISSIFSILQPKILDVIYQNGSISSKDKILKIFYPLLTRIFEHSLDYIQNLQNINFDIFSKFQFILPKVTINYLKQQDPMWIFRESSSVSHPMFSFIMIIQSICWRLNDPIFNINIENLSSFYNPDTNENELVFVTKKNNDKSNMVGTLHSITSNIIYKVTQNKLAEEYLSSMSEIPKNSEETSESGSTKISIDSQDFANEMSGQISDNNSSNSKRSENSFKEEFAKNKTTETKEIGSDNEEITSEESLLTDLHSFNHLPLPQLPISDKRINFLRQNPNQSRSQAQIIEYLFDEDCDRIWNIINLLETFTNPKNKKINFELFYSILESICFEISCIGIETSNSHTNFLRIYELITQNENENKKIVDKVLPIELFKSNIKRVSTFSKNYQKNDNEKNKSKSSQKTRFGIFSKKKKIK</sequence>
<name>A0ABQ8YQ21_9EUKA</name>
<accession>A0ABQ8YQ21</accession>
<dbReference type="Pfam" id="PF00169">
    <property type="entry name" value="PH"/>
    <property type="match status" value="1"/>
</dbReference>
<proteinExistence type="predicted"/>
<dbReference type="Gene3D" id="2.30.29.30">
    <property type="entry name" value="Pleckstrin-homology domain (PH domain)/Phosphotyrosine-binding domain (PTB)"/>
    <property type="match status" value="1"/>
</dbReference>
<dbReference type="PROSITE" id="PS50003">
    <property type="entry name" value="PH_DOMAIN"/>
    <property type="match status" value="1"/>
</dbReference>
<dbReference type="InterPro" id="IPR011993">
    <property type="entry name" value="PH-like_dom_sf"/>
</dbReference>
<organism evidence="3 4">
    <name type="scientific">Anaeramoeba flamelloides</name>
    <dbReference type="NCBI Taxonomy" id="1746091"/>
    <lineage>
        <taxon>Eukaryota</taxon>
        <taxon>Metamonada</taxon>
        <taxon>Anaeramoebidae</taxon>
        <taxon>Anaeramoeba</taxon>
    </lineage>
</organism>
<dbReference type="SUPFAM" id="SSF50729">
    <property type="entry name" value="PH domain-like"/>
    <property type="match status" value="1"/>
</dbReference>
<protein>
    <submittedName>
        <fullName evidence="3">Sesquipedalian</fullName>
    </submittedName>
</protein>
<feature type="compositionally biased region" description="Basic and acidic residues" evidence="1">
    <location>
        <begin position="460"/>
        <end position="482"/>
    </location>
</feature>
<dbReference type="InterPro" id="IPR001849">
    <property type="entry name" value="PH_domain"/>
</dbReference>
<keyword evidence="4" id="KW-1185">Reference proteome</keyword>
<evidence type="ECO:0000313" key="3">
    <source>
        <dbReference type="EMBL" id="KAJ6246690.1"/>
    </source>
</evidence>
<dbReference type="Proteomes" id="UP001150062">
    <property type="component" value="Unassembled WGS sequence"/>
</dbReference>
<dbReference type="SMART" id="SM00233">
    <property type="entry name" value="PH"/>
    <property type="match status" value="1"/>
</dbReference>
<feature type="region of interest" description="Disordered" evidence="1">
    <location>
        <begin position="447"/>
        <end position="486"/>
    </location>
</feature>
<evidence type="ECO:0000259" key="2">
    <source>
        <dbReference type="PROSITE" id="PS50003"/>
    </source>
</evidence>
<feature type="region of interest" description="Disordered" evidence="1">
    <location>
        <begin position="634"/>
        <end position="661"/>
    </location>
</feature>
<evidence type="ECO:0000313" key="4">
    <source>
        <dbReference type="Proteomes" id="UP001150062"/>
    </source>
</evidence>
<comment type="caution">
    <text evidence="3">The sequence shown here is derived from an EMBL/GenBank/DDBJ whole genome shotgun (WGS) entry which is preliminary data.</text>
</comment>
<reference evidence="3" key="1">
    <citation type="submission" date="2022-08" db="EMBL/GenBank/DDBJ databases">
        <title>Novel sulfate-reducing endosymbionts in the free-living metamonad Anaeramoeba.</title>
        <authorList>
            <person name="Jerlstrom-Hultqvist J."/>
            <person name="Cepicka I."/>
            <person name="Gallot-Lavallee L."/>
            <person name="Salas-Leiva D."/>
            <person name="Curtis B.A."/>
            <person name="Zahonova K."/>
            <person name="Pipaliya S."/>
            <person name="Dacks J."/>
            <person name="Roger A.J."/>
        </authorList>
    </citation>
    <scope>NUCLEOTIDE SEQUENCE</scope>
    <source>
        <strain evidence="3">Schooner1</strain>
    </source>
</reference>
<dbReference type="EMBL" id="JAOAOG010000131">
    <property type="protein sequence ID" value="KAJ6246690.1"/>
    <property type="molecule type" value="Genomic_DNA"/>
</dbReference>
<gene>
    <name evidence="3" type="ORF">M0813_01940</name>
</gene>
<evidence type="ECO:0000256" key="1">
    <source>
        <dbReference type="SAM" id="MobiDB-lite"/>
    </source>
</evidence>
<feature type="domain" description="PH" evidence="2">
    <location>
        <begin position="8"/>
        <end position="111"/>
    </location>
</feature>